<dbReference type="Proteomes" id="UP000033618">
    <property type="component" value="Unassembled WGS sequence"/>
</dbReference>
<proteinExistence type="predicted"/>
<reference evidence="1 2" key="1">
    <citation type="submission" date="2015-03" db="EMBL/GenBank/DDBJ databases">
        <title>Draft Genome Sequence of Burkholderia andropogonis type strain ICMP2807, isolated from Sorghum bicolor.</title>
        <authorList>
            <person name="Lopes-Santos L."/>
            <person name="Castro D.B."/>
            <person name="Ottoboni L.M."/>
            <person name="Park D."/>
            <person name="Weirc B.S."/>
            <person name="Destefano S.A."/>
        </authorList>
    </citation>
    <scope>NUCLEOTIDE SEQUENCE [LARGE SCALE GENOMIC DNA]</scope>
    <source>
        <strain evidence="1 2">ICMP2807</strain>
    </source>
</reference>
<dbReference type="PANTHER" id="PTHR47438:SF1">
    <property type="entry name" value="PHOSPHATE METABOLISM PROTEIN 8-RELATED"/>
    <property type="match status" value="1"/>
</dbReference>
<protein>
    <recommendedName>
        <fullName evidence="3">HAD family hydrolase</fullName>
    </recommendedName>
</protein>
<dbReference type="SFLD" id="SFLDG01129">
    <property type="entry name" value="C1.5:_HAD__Beta-PGM__Phosphata"/>
    <property type="match status" value="1"/>
</dbReference>
<dbReference type="AlphaFoldDB" id="A0A0F5K4H5"/>
<dbReference type="InterPro" id="IPR036412">
    <property type="entry name" value="HAD-like_sf"/>
</dbReference>
<dbReference type="PATRIC" id="fig|28092.6.peg.949"/>
<dbReference type="Pfam" id="PF00702">
    <property type="entry name" value="Hydrolase"/>
    <property type="match status" value="1"/>
</dbReference>
<comment type="caution">
    <text evidence="1">The sequence shown here is derived from an EMBL/GenBank/DDBJ whole genome shotgun (WGS) entry which is preliminary data.</text>
</comment>
<evidence type="ECO:0008006" key="3">
    <source>
        <dbReference type="Google" id="ProtNLM"/>
    </source>
</evidence>
<accession>A0A0F5K4H5</accession>
<organism evidence="1 2">
    <name type="scientific">Robbsia andropogonis</name>
    <dbReference type="NCBI Taxonomy" id="28092"/>
    <lineage>
        <taxon>Bacteria</taxon>
        <taxon>Pseudomonadati</taxon>
        <taxon>Pseudomonadota</taxon>
        <taxon>Betaproteobacteria</taxon>
        <taxon>Burkholderiales</taxon>
        <taxon>Burkholderiaceae</taxon>
        <taxon>Robbsia</taxon>
    </lineage>
</organism>
<dbReference type="SUPFAM" id="SSF56784">
    <property type="entry name" value="HAD-like"/>
    <property type="match status" value="1"/>
</dbReference>
<dbReference type="PANTHER" id="PTHR47438">
    <property type="entry name" value="PHOSPHATE METABOLISM PROTEIN 8-RELATED"/>
    <property type="match status" value="1"/>
</dbReference>
<name>A0A0F5K4H5_9BURK</name>
<keyword evidence="2" id="KW-1185">Reference proteome</keyword>
<dbReference type="InterPro" id="IPR023214">
    <property type="entry name" value="HAD_sf"/>
</dbReference>
<dbReference type="GO" id="GO:0006206">
    <property type="term" value="P:pyrimidine nucleobase metabolic process"/>
    <property type="evidence" value="ECO:0007669"/>
    <property type="project" value="TreeGrafter"/>
</dbReference>
<sequence length="276" mass="31049">MGRPRAGPVWLFDLDNTLHHASHAIFPYINREMTAFIERALAVDRETANRLRVAYTRRYGAALLGLVRRHGIDAHAFLREVHPSDTLMEMVRGERGLRRTLSALPGRKIVLTNGPSAYAQTILAALGIRGYFERVIAIEDMRRGNQWQAKPERTVMRRVLRQVGVPLAHASRATLVEDTHGHLKRYRRLGIRTVWITGFIPVRDTPARRASQAALLLARPAPDATADGTAVTYPVTPSAGSEASLRQHMVAPARITASRPHYVDHRVRTLARLRRH</sequence>
<dbReference type="Gene3D" id="1.10.150.450">
    <property type="match status" value="1"/>
</dbReference>
<evidence type="ECO:0000313" key="1">
    <source>
        <dbReference type="EMBL" id="KKB64769.1"/>
    </source>
</evidence>
<gene>
    <name evidence="1" type="ORF">WM40_04005</name>
</gene>
<dbReference type="Gene3D" id="3.40.50.1000">
    <property type="entry name" value="HAD superfamily/HAD-like"/>
    <property type="match status" value="1"/>
</dbReference>
<dbReference type="STRING" id="28092.WM40_04005"/>
<dbReference type="SFLD" id="SFLDG01132">
    <property type="entry name" value="C1.5.3:_5'-Nucleotidase_Like"/>
    <property type="match status" value="1"/>
</dbReference>
<evidence type="ECO:0000313" key="2">
    <source>
        <dbReference type="Proteomes" id="UP000033618"/>
    </source>
</evidence>
<dbReference type="EMBL" id="LAQU01000003">
    <property type="protein sequence ID" value="KKB64769.1"/>
    <property type="molecule type" value="Genomic_DNA"/>
</dbReference>
<dbReference type="NCBIfam" id="TIGR01993">
    <property type="entry name" value="Pyr-5-nucltdase"/>
    <property type="match status" value="1"/>
</dbReference>
<dbReference type="InterPro" id="IPR010237">
    <property type="entry name" value="Pyr-5-nucltdase"/>
</dbReference>
<dbReference type="GO" id="GO:0009166">
    <property type="term" value="P:nucleotide catabolic process"/>
    <property type="evidence" value="ECO:0007669"/>
    <property type="project" value="TreeGrafter"/>
</dbReference>
<dbReference type="InterPro" id="IPR052791">
    <property type="entry name" value="SSM1_domain"/>
</dbReference>
<dbReference type="GO" id="GO:0008252">
    <property type="term" value="F:nucleotidase activity"/>
    <property type="evidence" value="ECO:0007669"/>
    <property type="project" value="TreeGrafter"/>
</dbReference>
<dbReference type="SFLD" id="SFLDS00003">
    <property type="entry name" value="Haloacid_Dehalogenase"/>
    <property type="match status" value="1"/>
</dbReference>